<gene>
    <name evidence="1" type="ORF">L1987_80716</name>
</gene>
<name>A0ACB8YPJ5_9ASTR</name>
<reference evidence="1 2" key="2">
    <citation type="journal article" date="2022" name="Mol. Ecol. Resour.">
        <title>The genomes of chicory, endive, great burdock and yacon provide insights into Asteraceae paleo-polyploidization history and plant inulin production.</title>
        <authorList>
            <person name="Fan W."/>
            <person name="Wang S."/>
            <person name="Wang H."/>
            <person name="Wang A."/>
            <person name="Jiang F."/>
            <person name="Liu H."/>
            <person name="Zhao H."/>
            <person name="Xu D."/>
            <person name="Zhang Y."/>
        </authorList>
    </citation>
    <scope>NUCLEOTIDE SEQUENCE [LARGE SCALE GENOMIC DNA]</scope>
    <source>
        <strain evidence="2">cv. Yunnan</strain>
        <tissue evidence="1">Leaves</tissue>
    </source>
</reference>
<dbReference type="EMBL" id="CM042044">
    <property type="protein sequence ID" value="KAI3687026.1"/>
    <property type="molecule type" value="Genomic_DNA"/>
</dbReference>
<keyword evidence="2" id="KW-1185">Reference proteome</keyword>
<comment type="caution">
    <text evidence="1">The sequence shown here is derived from an EMBL/GenBank/DDBJ whole genome shotgun (WGS) entry which is preliminary data.</text>
</comment>
<accession>A0ACB8YPJ5</accession>
<proteinExistence type="predicted"/>
<dbReference type="Proteomes" id="UP001056120">
    <property type="component" value="Linkage Group LG27"/>
</dbReference>
<sequence length="97" mass="11253">MEAKIRGLVKYIEEDESTPAEEPHNVAAWHNVPNPEERLRFWSDPDTELKLARDTGVKVFRMGIDWTRIMPKEPLNGLKESHWSDIDGSSVEFNFTI</sequence>
<evidence type="ECO:0000313" key="1">
    <source>
        <dbReference type="EMBL" id="KAI3687026.1"/>
    </source>
</evidence>
<reference evidence="2" key="1">
    <citation type="journal article" date="2022" name="Mol. Ecol. Resour.">
        <title>The genomes of chicory, endive, great burdock and yacon provide insights into Asteraceae palaeo-polyploidization history and plant inulin production.</title>
        <authorList>
            <person name="Fan W."/>
            <person name="Wang S."/>
            <person name="Wang H."/>
            <person name="Wang A."/>
            <person name="Jiang F."/>
            <person name="Liu H."/>
            <person name="Zhao H."/>
            <person name="Xu D."/>
            <person name="Zhang Y."/>
        </authorList>
    </citation>
    <scope>NUCLEOTIDE SEQUENCE [LARGE SCALE GENOMIC DNA]</scope>
    <source>
        <strain evidence="2">cv. Yunnan</strain>
    </source>
</reference>
<protein>
    <submittedName>
        <fullName evidence="1">Uncharacterized protein</fullName>
    </submittedName>
</protein>
<organism evidence="1 2">
    <name type="scientific">Smallanthus sonchifolius</name>
    <dbReference type="NCBI Taxonomy" id="185202"/>
    <lineage>
        <taxon>Eukaryota</taxon>
        <taxon>Viridiplantae</taxon>
        <taxon>Streptophyta</taxon>
        <taxon>Embryophyta</taxon>
        <taxon>Tracheophyta</taxon>
        <taxon>Spermatophyta</taxon>
        <taxon>Magnoliopsida</taxon>
        <taxon>eudicotyledons</taxon>
        <taxon>Gunneridae</taxon>
        <taxon>Pentapetalae</taxon>
        <taxon>asterids</taxon>
        <taxon>campanulids</taxon>
        <taxon>Asterales</taxon>
        <taxon>Asteraceae</taxon>
        <taxon>Asteroideae</taxon>
        <taxon>Heliantheae alliance</taxon>
        <taxon>Millerieae</taxon>
        <taxon>Smallanthus</taxon>
    </lineage>
</organism>
<evidence type="ECO:0000313" key="2">
    <source>
        <dbReference type="Proteomes" id="UP001056120"/>
    </source>
</evidence>